<sequence length="29" mass="3219">VLPLLVPNIGSTKINDINNIRPTDTDKEK</sequence>
<feature type="non-terminal residue" evidence="1">
    <location>
        <position position="1"/>
    </location>
</feature>
<comment type="caution">
    <text evidence="1">The sequence shown here is derived from an EMBL/GenBank/DDBJ whole genome shotgun (WGS) entry which is preliminary data.</text>
</comment>
<dbReference type="AlphaFoldDB" id="A0A820PSL2"/>
<name>A0A820PSL2_9BILA</name>
<dbReference type="EMBL" id="CAJOBF010026841">
    <property type="protein sequence ID" value="CAF4407704.1"/>
    <property type="molecule type" value="Genomic_DNA"/>
</dbReference>
<protein>
    <submittedName>
        <fullName evidence="1">Uncharacterized protein</fullName>
    </submittedName>
</protein>
<evidence type="ECO:0000313" key="1">
    <source>
        <dbReference type="EMBL" id="CAF4407704.1"/>
    </source>
</evidence>
<evidence type="ECO:0000313" key="2">
    <source>
        <dbReference type="Proteomes" id="UP000663842"/>
    </source>
</evidence>
<gene>
    <name evidence="1" type="ORF">UXM345_LOCUS38412</name>
</gene>
<reference evidence="1" key="1">
    <citation type="submission" date="2021-02" db="EMBL/GenBank/DDBJ databases">
        <authorList>
            <person name="Nowell W R."/>
        </authorList>
    </citation>
    <scope>NUCLEOTIDE SEQUENCE</scope>
</reference>
<accession>A0A820PSL2</accession>
<proteinExistence type="predicted"/>
<organism evidence="1 2">
    <name type="scientific">Rotaria magnacalcarata</name>
    <dbReference type="NCBI Taxonomy" id="392030"/>
    <lineage>
        <taxon>Eukaryota</taxon>
        <taxon>Metazoa</taxon>
        <taxon>Spiralia</taxon>
        <taxon>Gnathifera</taxon>
        <taxon>Rotifera</taxon>
        <taxon>Eurotatoria</taxon>
        <taxon>Bdelloidea</taxon>
        <taxon>Philodinida</taxon>
        <taxon>Philodinidae</taxon>
        <taxon>Rotaria</taxon>
    </lineage>
</organism>
<dbReference type="Proteomes" id="UP000663842">
    <property type="component" value="Unassembled WGS sequence"/>
</dbReference>